<dbReference type="CDD" id="cd00167">
    <property type="entry name" value="SANT"/>
    <property type="match status" value="3"/>
</dbReference>
<feature type="compositionally biased region" description="Low complexity" evidence="7">
    <location>
        <begin position="24"/>
        <end position="54"/>
    </location>
</feature>
<name>A0AAQ3KK34_9LILI</name>
<evidence type="ECO:0000256" key="5">
    <source>
        <dbReference type="ARBA" id="ARBA00023163"/>
    </source>
</evidence>
<dbReference type="FunFam" id="1.10.10.60:FF:000324">
    <property type="entry name" value="Transcription factor MYB3R-2"/>
    <property type="match status" value="1"/>
</dbReference>
<feature type="domain" description="HTH myb-type" evidence="9">
    <location>
        <begin position="170"/>
        <end position="220"/>
    </location>
</feature>
<evidence type="ECO:0000256" key="2">
    <source>
        <dbReference type="ARBA" id="ARBA00022737"/>
    </source>
</evidence>
<evidence type="ECO:0000256" key="7">
    <source>
        <dbReference type="SAM" id="MobiDB-lite"/>
    </source>
</evidence>
<keyword evidence="2" id="KW-0677">Repeat</keyword>
<evidence type="ECO:0000259" key="8">
    <source>
        <dbReference type="PROSITE" id="PS50090"/>
    </source>
</evidence>
<evidence type="ECO:0000256" key="4">
    <source>
        <dbReference type="ARBA" id="ARBA00023125"/>
    </source>
</evidence>
<dbReference type="SUPFAM" id="SSF46689">
    <property type="entry name" value="Homeodomain-like"/>
    <property type="match status" value="2"/>
</dbReference>
<dbReference type="AlphaFoldDB" id="A0AAQ3KK34"/>
<dbReference type="PANTHER" id="PTHR45614">
    <property type="entry name" value="MYB PROTEIN-RELATED"/>
    <property type="match status" value="1"/>
</dbReference>
<dbReference type="PROSITE" id="PS51294">
    <property type="entry name" value="HTH_MYB"/>
    <property type="match status" value="3"/>
</dbReference>
<dbReference type="PROSITE" id="PS50090">
    <property type="entry name" value="MYB_LIKE"/>
    <property type="match status" value="3"/>
</dbReference>
<dbReference type="GO" id="GO:0000981">
    <property type="term" value="F:DNA-binding transcription factor activity, RNA polymerase II-specific"/>
    <property type="evidence" value="ECO:0007669"/>
    <property type="project" value="TreeGrafter"/>
</dbReference>
<keyword evidence="11" id="KW-1185">Reference proteome</keyword>
<keyword evidence="3" id="KW-0805">Transcription regulation</keyword>
<dbReference type="InterPro" id="IPR009057">
    <property type="entry name" value="Homeodomain-like_sf"/>
</dbReference>
<evidence type="ECO:0000313" key="11">
    <source>
        <dbReference type="Proteomes" id="UP001327560"/>
    </source>
</evidence>
<evidence type="ECO:0000313" key="10">
    <source>
        <dbReference type="EMBL" id="WOL09275.1"/>
    </source>
</evidence>
<gene>
    <name evidence="10" type="ORF">Cni_G18028</name>
</gene>
<feature type="domain" description="Myb-like" evidence="8">
    <location>
        <begin position="166"/>
        <end position="216"/>
    </location>
</feature>
<dbReference type="FunFam" id="1.10.10.60:FF:000016">
    <property type="entry name" value="Transcriptional activator Myb isoform A"/>
    <property type="match status" value="1"/>
</dbReference>
<keyword evidence="6" id="KW-0539">Nucleus</keyword>
<dbReference type="PANTHER" id="PTHR45614:SF194">
    <property type="entry name" value="TRANSCRIPTION FACTOR MYB3R-3-RELATED"/>
    <property type="match status" value="1"/>
</dbReference>
<comment type="subcellular location">
    <subcellularLocation>
        <location evidence="1">Nucleus</location>
    </subcellularLocation>
</comment>
<sequence>MADDGVLAAAVMKIEQSCVENKQSAAASSSSLSEGSYGLSRMSPAVSSPVISSPSRRRMSGPIRRAKGGWTPQEDETLTKAVEAYKGRCWKKIAEFFPDRTEVQCLHRWQKVLNPKLIKGPWTPEEDEKIIGLVAKYGPTKWSIIAKSLPGRIGKQCRERWHNHLNPMIKKDAWTVEEELALMHAHRVHGNKWAEIAKVLPGRTDNSIKNHWNSSLKKKLDFFLATGKLPPAPKPETLGGSKFMTSTENGNSLSSSDKSDTISRTFSGSAGSMDSGLRTELFRLEDQKNWLQLSTVQDSNTEALTNLSVRGVDDLDTEHNIRTPTSDICTRTDSGTECLEEPNTIGDNNQLNHTPQPTLHPEPFVLGSLCYKPPQLEDIYHLDATSTPLTTFDSIQKPCCSATVTSPIACPTLTSVNDKSEIQSVESILKSAARSFWNTPSIIRKTKRKAEVTLASDGSTSQADSMKFLDSSCTTPEGRGRENSEAADSSMSKLSSSPCNSTSIFYHGQSFNISPPYRLKSKRTAIIKSLEKQLDFTFEENDCDGNTKPLSFLMHSSFSDSMSNIIYSSIQEKELSELPIEL</sequence>
<dbReference type="SMART" id="SM00717">
    <property type="entry name" value="SANT"/>
    <property type="match status" value="3"/>
</dbReference>
<proteinExistence type="predicted"/>
<dbReference type="InterPro" id="IPR050560">
    <property type="entry name" value="MYB_TF"/>
</dbReference>
<keyword evidence="4" id="KW-0238">DNA-binding</keyword>
<evidence type="ECO:0000256" key="3">
    <source>
        <dbReference type="ARBA" id="ARBA00023015"/>
    </source>
</evidence>
<dbReference type="InterPro" id="IPR017930">
    <property type="entry name" value="Myb_dom"/>
</dbReference>
<feature type="region of interest" description="Disordered" evidence="7">
    <location>
        <begin position="231"/>
        <end position="270"/>
    </location>
</feature>
<dbReference type="GO" id="GO:0000978">
    <property type="term" value="F:RNA polymerase II cis-regulatory region sequence-specific DNA binding"/>
    <property type="evidence" value="ECO:0007669"/>
    <property type="project" value="TreeGrafter"/>
</dbReference>
<feature type="compositionally biased region" description="Low complexity" evidence="7">
    <location>
        <begin position="486"/>
        <end position="495"/>
    </location>
</feature>
<protein>
    <submittedName>
        <fullName evidence="10">Myb-related protein B-like</fullName>
    </submittedName>
</protein>
<dbReference type="InterPro" id="IPR001005">
    <property type="entry name" value="SANT/Myb"/>
</dbReference>
<feature type="domain" description="Myb-like" evidence="8">
    <location>
        <begin position="114"/>
        <end position="165"/>
    </location>
</feature>
<evidence type="ECO:0000256" key="6">
    <source>
        <dbReference type="ARBA" id="ARBA00023242"/>
    </source>
</evidence>
<dbReference type="Gene3D" id="1.10.10.60">
    <property type="entry name" value="Homeodomain-like"/>
    <property type="match status" value="3"/>
</dbReference>
<feature type="domain" description="Myb-like" evidence="8">
    <location>
        <begin position="62"/>
        <end position="113"/>
    </location>
</feature>
<keyword evidence="5" id="KW-0804">Transcription</keyword>
<dbReference type="GO" id="GO:0005634">
    <property type="term" value="C:nucleus"/>
    <property type="evidence" value="ECO:0007669"/>
    <property type="project" value="UniProtKB-SubCell"/>
</dbReference>
<feature type="region of interest" description="Disordered" evidence="7">
    <location>
        <begin position="454"/>
        <end position="495"/>
    </location>
</feature>
<evidence type="ECO:0000259" key="9">
    <source>
        <dbReference type="PROSITE" id="PS51294"/>
    </source>
</evidence>
<organism evidence="10 11">
    <name type="scientific">Canna indica</name>
    <name type="common">Indian-shot</name>
    <dbReference type="NCBI Taxonomy" id="4628"/>
    <lineage>
        <taxon>Eukaryota</taxon>
        <taxon>Viridiplantae</taxon>
        <taxon>Streptophyta</taxon>
        <taxon>Embryophyta</taxon>
        <taxon>Tracheophyta</taxon>
        <taxon>Spermatophyta</taxon>
        <taxon>Magnoliopsida</taxon>
        <taxon>Liliopsida</taxon>
        <taxon>Zingiberales</taxon>
        <taxon>Cannaceae</taxon>
        <taxon>Canna</taxon>
    </lineage>
</organism>
<accession>A0AAQ3KK34</accession>
<feature type="region of interest" description="Disordered" evidence="7">
    <location>
        <begin position="21"/>
        <end position="72"/>
    </location>
</feature>
<feature type="compositionally biased region" description="Basic residues" evidence="7">
    <location>
        <begin position="55"/>
        <end position="67"/>
    </location>
</feature>
<dbReference type="FunFam" id="1.10.10.60:FF:000010">
    <property type="entry name" value="Transcriptional activator Myb isoform A"/>
    <property type="match status" value="1"/>
</dbReference>
<dbReference type="Proteomes" id="UP001327560">
    <property type="component" value="Chromosome 5"/>
</dbReference>
<feature type="domain" description="HTH myb-type" evidence="9">
    <location>
        <begin position="67"/>
        <end position="113"/>
    </location>
</feature>
<evidence type="ECO:0000256" key="1">
    <source>
        <dbReference type="ARBA" id="ARBA00004123"/>
    </source>
</evidence>
<dbReference type="Pfam" id="PF00249">
    <property type="entry name" value="Myb_DNA-binding"/>
    <property type="match status" value="3"/>
</dbReference>
<feature type="domain" description="HTH myb-type" evidence="9">
    <location>
        <begin position="114"/>
        <end position="169"/>
    </location>
</feature>
<reference evidence="10 11" key="1">
    <citation type="submission" date="2023-10" db="EMBL/GenBank/DDBJ databases">
        <title>Chromosome-scale genome assembly provides insights into flower coloration mechanisms of Canna indica.</title>
        <authorList>
            <person name="Li C."/>
        </authorList>
    </citation>
    <scope>NUCLEOTIDE SEQUENCE [LARGE SCALE GENOMIC DNA]</scope>
    <source>
        <tissue evidence="10">Flower</tissue>
    </source>
</reference>
<dbReference type="EMBL" id="CP136894">
    <property type="protein sequence ID" value="WOL09275.1"/>
    <property type="molecule type" value="Genomic_DNA"/>
</dbReference>